<sequence length="121" mass="13317">MIGAPVKLGVWHKCDVSNFAKDIASSRVGHTAHQLCTGEKSDWVLLVGGANCSSCCKSSLLYNIRKGQVFPVRMPESTLVPGFERYEQATVLTDKEKSLGCVHFPLWILVYKYPGASPFVL</sequence>
<proteinExistence type="predicted"/>
<dbReference type="WBParaSite" id="MCU_000473-RA">
    <property type="protein sequence ID" value="MCU_000473-RA"/>
    <property type="gene ID" value="MCU_000473"/>
</dbReference>
<name>A0A5K3EH07_MESCO</name>
<organism evidence="1">
    <name type="scientific">Mesocestoides corti</name>
    <name type="common">Flatworm</name>
    <dbReference type="NCBI Taxonomy" id="53468"/>
    <lineage>
        <taxon>Eukaryota</taxon>
        <taxon>Metazoa</taxon>
        <taxon>Spiralia</taxon>
        <taxon>Lophotrochozoa</taxon>
        <taxon>Platyhelminthes</taxon>
        <taxon>Cestoda</taxon>
        <taxon>Eucestoda</taxon>
        <taxon>Cyclophyllidea</taxon>
        <taxon>Mesocestoididae</taxon>
        <taxon>Mesocestoides</taxon>
    </lineage>
</organism>
<evidence type="ECO:0000313" key="1">
    <source>
        <dbReference type="WBParaSite" id="MCU_000473-RA"/>
    </source>
</evidence>
<reference evidence="1" key="1">
    <citation type="submission" date="2019-11" db="UniProtKB">
        <authorList>
            <consortium name="WormBaseParasite"/>
        </authorList>
    </citation>
    <scope>IDENTIFICATION</scope>
</reference>
<dbReference type="AlphaFoldDB" id="A0A5K3EH07"/>
<protein>
    <submittedName>
        <fullName evidence="1">Rab9 effector protein with kelch motifs</fullName>
    </submittedName>
</protein>
<accession>A0A5K3EH07</accession>